<dbReference type="EMBL" id="JBJUVG010000002">
    <property type="protein sequence ID" value="MFM9413092.1"/>
    <property type="molecule type" value="Genomic_DNA"/>
</dbReference>
<dbReference type="InterPro" id="IPR021320">
    <property type="entry name" value="DUF2905"/>
</dbReference>
<accession>A0ABW9GY37</accession>
<dbReference type="PANTHER" id="PTHR36443:SF1">
    <property type="entry name" value="BSR5223 PROTEIN"/>
    <property type="match status" value="1"/>
</dbReference>
<keyword evidence="1" id="KW-0812">Transmembrane</keyword>
<name>A0ABW9GY37_9FIRM</name>
<keyword evidence="1" id="KW-0472">Membrane</keyword>
<proteinExistence type="predicted"/>
<dbReference type="Proteomes" id="UP001631949">
    <property type="component" value="Unassembled WGS sequence"/>
</dbReference>
<dbReference type="PANTHER" id="PTHR36443">
    <property type="entry name" value="BSR5223 PROTEIN"/>
    <property type="match status" value="1"/>
</dbReference>
<keyword evidence="1" id="KW-1133">Transmembrane helix</keyword>
<evidence type="ECO:0000313" key="2">
    <source>
        <dbReference type="EMBL" id="MFM9413092.1"/>
    </source>
</evidence>
<evidence type="ECO:0000313" key="3">
    <source>
        <dbReference type="Proteomes" id="UP001631949"/>
    </source>
</evidence>
<reference evidence="2 3" key="1">
    <citation type="journal article" date="2016" name="Int. J. Syst. Evol. Microbiol.">
        <title>Peptococcus simiae sp. nov., isolated from rhesus macaque faeces and emended description of the genus Peptococcus.</title>
        <authorList>
            <person name="Shkoporov A.N."/>
            <person name="Efimov B.A."/>
            <person name="Kondova I."/>
            <person name="Ouwerling B."/>
            <person name="Chaplin A.V."/>
            <person name="Shcherbakova V.A."/>
            <person name="Langermans J.A.M."/>
        </authorList>
    </citation>
    <scope>NUCLEOTIDE SEQUENCE [LARGE SCALE GENOMIC DNA]</scope>
    <source>
        <strain evidence="2 3">M108</strain>
    </source>
</reference>
<gene>
    <name evidence="2" type="ORF">ACKQTC_01745</name>
</gene>
<dbReference type="Pfam" id="PF11146">
    <property type="entry name" value="DUF2905"/>
    <property type="match status" value="1"/>
</dbReference>
<comment type="caution">
    <text evidence="2">The sequence shown here is derived from an EMBL/GenBank/DDBJ whole genome shotgun (WGS) entry which is preliminary data.</text>
</comment>
<organism evidence="2 3">
    <name type="scientific">Peptococcus simiae</name>
    <dbReference type="NCBI Taxonomy" id="1643805"/>
    <lineage>
        <taxon>Bacteria</taxon>
        <taxon>Bacillati</taxon>
        <taxon>Bacillota</taxon>
        <taxon>Clostridia</taxon>
        <taxon>Eubacteriales</taxon>
        <taxon>Peptococcaceae</taxon>
        <taxon>Peptococcus</taxon>
    </lineage>
</organism>
<sequence length="64" mass="6897">MLVGLGLVLVCLGGLIWFFEAGGRGIPRLPGDLVIEGDHGTFFFPIVSCIVISVVLSLLMRLLR</sequence>
<feature type="transmembrane region" description="Helical" evidence="1">
    <location>
        <begin position="42"/>
        <end position="63"/>
    </location>
</feature>
<dbReference type="RefSeq" id="WP_408976937.1">
    <property type="nucleotide sequence ID" value="NZ_JBJUVG010000002.1"/>
</dbReference>
<protein>
    <submittedName>
        <fullName evidence="2">DUF2905 domain-containing protein</fullName>
    </submittedName>
</protein>
<keyword evidence="3" id="KW-1185">Reference proteome</keyword>
<evidence type="ECO:0000256" key="1">
    <source>
        <dbReference type="SAM" id="Phobius"/>
    </source>
</evidence>